<dbReference type="AlphaFoldDB" id="A0AAV5F541"/>
<dbReference type="PANTHER" id="PTHR33065:SF19">
    <property type="entry name" value="OS11G0130700 PROTEIN"/>
    <property type="match status" value="1"/>
</dbReference>
<proteinExistence type="predicted"/>
<dbReference type="InterPro" id="IPR046533">
    <property type="entry name" value="DUF6598"/>
</dbReference>
<gene>
    <name evidence="2" type="primary">gb19099</name>
    <name evidence="2" type="ORF">PR202_gb19099</name>
</gene>
<comment type="caution">
    <text evidence="2">The sequence shown here is derived from an EMBL/GenBank/DDBJ whole genome shotgun (WGS) entry which is preliminary data.</text>
</comment>
<protein>
    <recommendedName>
        <fullName evidence="1">DUF6598 domain-containing protein</fullName>
    </recommendedName>
</protein>
<dbReference type="EMBL" id="BQKI01000082">
    <property type="protein sequence ID" value="GJN30763.1"/>
    <property type="molecule type" value="Genomic_DNA"/>
</dbReference>
<reference evidence="2" key="2">
    <citation type="submission" date="2021-12" db="EMBL/GenBank/DDBJ databases">
        <title>Resequencing data analysis of finger millet.</title>
        <authorList>
            <person name="Hatakeyama M."/>
            <person name="Aluri S."/>
            <person name="Balachadran M.T."/>
            <person name="Sivarajan S.R."/>
            <person name="Poveda L."/>
            <person name="Shimizu-Inatsugi R."/>
            <person name="Schlapbach R."/>
            <person name="Sreeman S.M."/>
            <person name="Shimizu K.K."/>
        </authorList>
    </citation>
    <scope>NUCLEOTIDE SEQUENCE</scope>
</reference>
<feature type="domain" description="DUF6598" evidence="1">
    <location>
        <begin position="24"/>
        <end position="254"/>
    </location>
</feature>
<name>A0AAV5F541_ELECO</name>
<evidence type="ECO:0000313" key="2">
    <source>
        <dbReference type="EMBL" id="GJN30763.1"/>
    </source>
</evidence>
<keyword evidence="3" id="KW-1185">Reference proteome</keyword>
<evidence type="ECO:0000259" key="1">
    <source>
        <dbReference type="Pfam" id="PF20241"/>
    </source>
</evidence>
<dbReference type="PANTHER" id="PTHR33065">
    <property type="entry name" value="OS07G0486400 PROTEIN"/>
    <property type="match status" value="1"/>
</dbReference>
<dbReference type="Pfam" id="PF20241">
    <property type="entry name" value="DUF6598"/>
    <property type="match status" value="1"/>
</dbReference>
<dbReference type="Proteomes" id="UP001054889">
    <property type="component" value="Unassembled WGS sequence"/>
</dbReference>
<organism evidence="2 3">
    <name type="scientific">Eleusine coracana subsp. coracana</name>
    <dbReference type="NCBI Taxonomy" id="191504"/>
    <lineage>
        <taxon>Eukaryota</taxon>
        <taxon>Viridiplantae</taxon>
        <taxon>Streptophyta</taxon>
        <taxon>Embryophyta</taxon>
        <taxon>Tracheophyta</taxon>
        <taxon>Spermatophyta</taxon>
        <taxon>Magnoliopsida</taxon>
        <taxon>Liliopsida</taxon>
        <taxon>Poales</taxon>
        <taxon>Poaceae</taxon>
        <taxon>PACMAD clade</taxon>
        <taxon>Chloridoideae</taxon>
        <taxon>Cynodonteae</taxon>
        <taxon>Eleusininae</taxon>
        <taxon>Eleusine</taxon>
    </lineage>
</organism>
<sequence>MILSEPTDCWPQRETCRKHIPNRMLQIFSMKVSQISVNCDFAQLYGFMAVRDYLDPLRNYVFNRSRDDPLIVQQGSLIEMMGPKRGISFNSSVLLEFDMRIKKGEREEDDLQLIDGATEYSDRIIPLKLFTDRINGSSGAVDITSGLVCRAAEATIEVAISEVCNSFSLSLSSFVSMNDSSEEILLYSGAIDKSCGLRRYVLAVMMNTWMHLKFKVDKKGYQNYLERCCCFKTQTHGHIDEKINLQMASIFVKVTWSTLPVTYWSPQSNGLLGIPVSGQNT</sequence>
<reference evidence="2" key="1">
    <citation type="journal article" date="2018" name="DNA Res.">
        <title>Multiple hybrid de novo genome assembly of finger millet, an orphan allotetraploid crop.</title>
        <authorList>
            <person name="Hatakeyama M."/>
            <person name="Aluri S."/>
            <person name="Balachadran M.T."/>
            <person name="Sivarajan S.R."/>
            <person name="Patrignani A."/>
            <person name="Gruter S."/>
            <person name="Poveda L."/>
            <person name="Shimizu-Inatsugi R."/>
            <person name="Baeten J."/>
            <person name="Francoijs K.J."/>
            <person name="Nataraja K.N."/>
            <person name="Reddy Y.A.N."/>
            <person name="Phadnis S."/>
            <person name="Ravikumar R.L."/>
            <person name="Schlapbach R."/>
            <person name="Sreeman S.M."/>
            <person name="Shimizu K.K."/>
        </authorList>
    </citation>
    <scope>NUCLEOTIDE SEQUENCE</scope>
</reference>
<evidence type="ECO:0000313" key="3">
    <source>
        <dbReference type="Proteomes" id="UP001054889"/>
    </source>
</evidence>
<accession>A0AAV5F541</accession>